<reference evidence="1 2" key="1">
    <citation type="journal article" date="2015" name="Stand. Genomic Sci.">
        <title>Complete genome sequence and description of Salinispira pacifica gen. nov., sp. nov., a novel spirochaete isolated form a hypersaline microbial mat.</title>
        <authorList>
            <person name="Ben Hania W."/>
            <person name="Joseph M."/>
            <person name="Schumann P."/>
            <person name="Bunk B."/>
            <person name="Fiebig A."/>
            <person name="Sproer C."/>
            <person name="Klenk H.P."/>
            <person name="Fardeau M.L."/>
            <person name="Spring S."/>
        </authorList>
    </citation>
    <scope>NUCLEOTIDE SEQUENCE [LARGE SCALE GENOMIC DNA]</scope>
    <source>
        <strain evidence="1 2">L21-RPul-D2</strain>
    </source>
</reference>
<name>V5WJ34_9SPIO</name>
<dbReference type="RefSeq" id="WP_024268750.1">
    <property type="nucleotide sequence ID" value="NC_023035.1"/>
</dbReference>
<dbReference type="EMBL" id="CP006939">
    <property type="protein sequence ID" value="AHC15847.1"/>
    <property type="molecule type" value="Genomic_DNA"/>
</dbReference>
<accession>V5WJ34</accession>
<sequence length="267" mass="31165">MKFSGRHDAIRGILKKYEAIFSVPIDLLPIITPVRLMCIPKRFNWRRLIRNCSVIYGPPELAGKLNRRYRNSRDMDPKLAWSLLLDQGLRLLDVIAVEQDLLAREPGGCRLIHQGKFFREIAQAVLLAAGRHQDTIDLQLHEFIWLMEELAENNDSADGTDRVYPGLILLKGFLPKAVSLLRSPEQSELDFPETWMFHLELWMEAFQFISLRVENGVDPLLRIRLLRVRHTISRLYEARGNAGRVLKRRILAHIRLLNWLRTHVFFT</sequence>
<gene>
    <name evidence="1" type="ORF">L21SP2_2494</name>
</gene>
<dbReference type="AlphaFoldDB" id="V5WJ34"/>
<dbReference type="KEGG" id="slr:L21SP2_2494"/>
<organism evidence="1 2">
    <name type="scientific">Salinispira pacifica</name>
    <dbReference type="NCBI Taxonomy" id="1307761"/>
    <lineage>
        <taxon>Bacteria</taxon>
        <taxon>Pseudomonadati</taxon>
        <taxon>Spirochaetota</taxon>
        <taxon>Spirochaetia</taxon>
        <taxon>Spirochaetales</taxon>
        <taxon>Spirochaetaceae</taxon>
        <taxon>Salinispira</taxon>
    </lineage>
</organism>
<proteinExistence type="predicted"/>
<evidence type="ECO:0000313" key="2">
    <source>
        <dbReference type="Proteomes" id="UP000018680"/>
    </source>
</evidence>
<dbReference type="STRING" id="1307761.L21SP2_2494"/>
<evidence type="ECO:0000313" key="1">
    <source>
        <dbReference type="EMBL" id="AHC15847.1"/>
    </source>
</evidence>
<keyword evidence="2" id="KW-1185">Reference proteome</keyword>
<dbReference type="Proteomes" id="UP000018680">
    <property type="component" value="Chromosome"/>
</dbReference>
<dbReference type="HOGENOM" id="CLU_1041662_0_0_12"/>
<protein>
    <submittedName>
        <fullName evidence="1">Uncharacterized protein</fullName>
    </submittedName>
</protein>